<proteinExistence type="predicted"/>
<sequence>MLTGQVAVIGNRGWFGRAVQVVTRSAWNHNVVAINELECVSAEPGGAIIRPISYYNTDTVAWSQFDLTPEQRDRISMWAFNHLGTEYDHLGFVAIAVTKILGPFAPRWLLRYIGTRDRLICSYLCDLALQAGGIHVFKDHRPRGCVTPGSFGKMFVLRGWADKP</sequence>
<dbReference type="Gene3D" id="3.90.1720.10">
    <property type="entry name" value="endopeptidase domain like (from Nostoc punctiforme)"/>
    <property type="match status" value="1"/>
</dbReference>
<protein>
    <recommendedName>
        <fullName evidence="3">Permuted papain-like amidase enzyme, YaeF/YiiX, C92 family</fullName>
    </recommendedName>
</protein>
<dbReference type="SUPFAM" id="SSF54001">
    <property type="entry name" value="Cysteine proteinases"/>
    <property type="match status" value="1"/>
</dbReference>
<evidence type="ECO:0000313" key="2">
    <source>
        <dbReference type="Proteomes" id="UP000184699"/>
    </source>
</evidence>
<evidence type="ECO:0008006" key="3">
    <source>
        <dbReference type="Google" id="ProtNLM"/>
    </source>
</evidence>
<dbReference type="InterPro" id="IPR038765">
    <property type="entry name" value="Papain-like_cys_pep_sf"/>
</dbReference>
<dbReference type="Proteomes" id="UP000184699">
    <property type="component" value="Unassembled WGS sequence"/>
</dbReference>
<reference evidence="2" key="1">
    <citation type="submission" date="2016-11" db="EMBL/GenBank/DDBJ databases">
        <authorList>
            <person name="Varghese N."/>
            <person name="Submissions S."/>
        </authorList>
    </citation>
    <scope>NUCLEOTIDE SEQUENCE [LARGE SCALE GENOMIC DNA]</scope>
    <source>
        <strain evidence="2">DSM 8595</strain>
    </source>
</reference>
<dbReference type="OrthoDB" id="3851563at2"/>
<dbReference type="STRING" id="232089.SAMN05443544_0566"/>
<accession>A0A1N6DPJ5</accession>
<dbReference type="AlphaFoldDB" id="A0A1N6DPJ5"/>
<name>A0A1N6DPJ5_9MICO</name>
<gene>
    <name evidence="1" type="ORF">SAMN05443544_0566</name>
</gene>
<dbReference type="EMBL" id="FSRJ01000001">
    <property type="protein sequence ID" value="SIN72731.1"/>
    <property type="molecule type" value="Genomic_DNA"/>
</dbReference>
<organism evidence="1 2">
    <name type="scientific">Agromyces cerinus subsp. cerinus</name>
    <dbReference type="NCBI Taxonomy" id="232089"/>
    <lineage>
        <taxon>Bacteria</taxon>
        <taxon>Bacillati</taxon>
        <taxon>Actinomycetota</taxon>
        <taxon>Actinomycetes</taxon>
        <taxon>Micrococcales</taxon>
        <taxon>Microbacteriaceae</taxon>
        <taxon>Agromyces</taxon>
    </lineage>
</organism>
<evidence type="ECO:0000313" key="1">
    <source>
        <dbReference type="EMBL" id="SIN72731.1"/>
    </source>
</evidence>
<dbReference type="RefSeq" id="WP_074258812.1">
    <property type="nucleotide sequence ID" value="NZ_FSRJ01000001.1"/>
</dbReference>
<keyword evidence="2" id="KW-1185">Reference proteome</keyword>